<evidence type="ECO:0000256" key="10">
    <source>
        <dbReference type="ARBA" id="ARBA00023170"/>
    </source>
</evidence>
<feature type="transmembrane region" description="Helical" evidence="12">
    <location>
        <begin position="52"/>
        <end position="71"/>
    </location>
</feature>
<keyword evidence="9 12" id="KW-0472">Membrane</keyword>
<dbReference type="InterPro" id="IPR018229">
    <property type="entry name" value="Rhodopsin_retinal_BS"/>
</dbReference>
<dbReference type="InterPro" id="IPR001425">
    <property type="entry name" value="Arc/bac/fun_rhodopsins"/>
</dbReference>
<keyword evidence="7 12" id="KW-1133">Transmembrane helix</keyword>
<feature type="transmembrane region" description="Helical" evidence="12">
    <location>
        <begin position="176"/>
        <end position="198"/>
    </location>
</feature>
<dbReference type="GO" id="GO:0007602">
    <property type="term" value="P:phototransduction"/>
    <property type="evidence" value="ECO:0007669"/>
    <property type="project" value="UniProtKB-KW"/>
</dbReference>
<feature type="compositionally biased region" description="Basic and acidic residues" evidence="11">
    <location>
        <begin position="23"/>
        <end position="32"/>
    </location>
</feature>
<keyword evidence="5 12" id="KW-0812">Transmembrane</keyword>
<protein>
    <recommendedName>
        <fullName evidence="14">Bacteriorhodopsin-like protein</fullName>
    </recommendedName>
</protein>
<dbReference type="GO" id="GO:0016020">
    <property type="term" value="C:membrane"/>
    <property type="evidence" value="ECO:0007669"/>
    <property type="project" value="UniProtKB-SubCell"/>
</dbReference>
<feature type="transmembrane region" description="Helical" evidence="12">
    <location>
        <begin position="124"/>
        <end position="143"/>
    </location>
</feature>
<dbReference type="EMBL" id="MN739821">
    <property type="protein sequence ID" value="QHT27327.1"/>
    <property type="molecule type" value="Genomic_DNA"/>
</dbReference>
<evidence type="ECO:0000313" key="13">
    <source>
        <dbReference type="EMBL" id="QHT27327.1"/>
    </source>
</evidence>
<feature type="region of interest" description="Disordered" evidence="11">
    <location>
        <begin position="16"/>
        <end position="37"/>
    </location>
</feature>
<name>A0A6C0EDP9_9ZZZZ</name>
<keyword evidence="3" id="KW-0600">Photoreceptor protein</keyword>
<evidence type="ECO:0000256" key="3">
    <source>
        <dbReference type="ARBA" id="ARBA00022543"/>
    </source>
</evidence>
<dbReference type="GO" id="GO:0005216">
    <property type="term" value="F:monoatomic ion channel activity"/>
    <property type="evidence" value="ECO:0007669"/>
    <property type="project" value="InterPro"/>
</dbReference>
<keyword evidence="10" id="KW-0675">Receptor</keyword>
<evidence type="ECO:0008006" key="14">
    <source>
        <dbReference type="Google" id="ProtNLM"/>
    </source>
</evidence>
<dbReference type="SMART" id="SM01021">
    <property type="entry name" value="Bac_rhodopsin"/>
    <property type="match status" value="1"/>
</dbReference>
<evidence type="ECO:0000256" key="7">
    <source>
        <dbReference type="ARBA" id="ARBA00022989"/>
    </source>
</evidence>
<evidence type="ECO:0000256" key="5">
    <source>
        <dbReference type="ARBA" id="ARBA00022692"/>
    </source>
</evidence>
<dbReference type="Gene3D" id="1.20.1070.10">
    <property type="entry name" value="Rhodopsin 7-helix transmembrane proteins"/>
    <property type="match status" value="1"/>
</dbReference>
<dbReference type="Pfam" id="PF01036">
    <property type="entry name" value="Bac_rhodopsin"/>
    <property type="match status" value="1"/>
</dbReference>
<comment type="similarity">
    <text evidence="2">Belongs to the archaeal/bacterial/fungal opsin family.</text>
</comment>
<keyword evidence="8" id="KW-0157">Chromophore</keyword>
<evidence type="ECO:0000256" key="12">
    <source>
        <dbReference type="SAM" id="Phobius"/>
    </source>
</evidence>
<proteinExistence type="inferred from homology"/>
<feature type="transmembrane region" description="Helical" evidence="12">
    <location>
        <begin position="150"/>
        <end position="170"/>
    </location>
</feature>
<evidence type="ECO:0000256" key="9">
    <source>
        <dbReference type="ARBA" id="ARBA00023136"/>
    </source>
</evidence>
<evidence type="ECO:0000256" key="11">
    <source>
        <dbReference type="SAM" id="MobiDB-lite"/>
    </source>
</evidence>
<evidence type="ECO:0000256" key="6">
    <source>
        <dbReference type="ARBA" id="ARBA00022925"/>
    </source>
</evidence>
<dbReference type="GO" id="GO:0009881">
    <property type="term" value="F:photoreceptor activity"/>
    <property type="evidence" value="ECO:0007669"/>
    <property type="project" value="UniProtKB-KW"/>
</dbReference>
<evidence type="ECO:0000256" key="1">
    <source>
        <dbReference type="ARBA" id="ARBA00004141"/>
    </source>
</evidence>
<accession>A0A6C0EDP9</accession>
<sequence>MSLYLDSSQKTIPKQHYSLDNYNGKDNKDNKQKTTKNTDVTKDGKLDAVKTSFTLTYILLLTTSLVTFIEAIRTQNPLVRHIFNLETCVSLVGGYFYSVFVGMIDDFKKRNVKFDWDAITKIRYLDWSITTPMMLLSLCLVLAKESKKIIHLTTILLVLFLNYVMLYVGYLGEIKVLNRTLACIGGFIPFVIMFYIIFKNYTVIDKGFSKYYLFVIYVVTWSFYGLVYLLGDEYKNIAMNLLDCFSKCVVGLLLWVYYTNIIPKL</sequence>
<feature type="transmembrane region" description="Helical" evidence="12">
    <location>
        <begin position="237"/>
        <end position="258"/>
    </location>
</feature>
<keyword evidence="6" id="KW-0681">Retinal protein</keyword>
<reference evidence="13" key="1">
    <citation type="journal article" date="2020" name="Nature">
        <title>Giant virus diversity and host interactions through global metagenomics.</title>
        <authorList>
            <person name="Schulz F."/>
            <person name="Roux S."/>
            <person name="Paez-Espino D."/>
            <person name="Jungbluth S."/>
            <person name="Walsh D.A."/>
            <person name="Denef V.J."/>
            <person name="McMahon K.D."/>
            <person name="Konstantinidis K.T."/>
            <person name="Eloe-Fadrosh E.A."/>
            <person name="Kyrpides N.C."/>
            <person name="Woyke T."/>
        </authorList>
    </citation>
    <scope>NUCLEOTIDE SEQUENCE</scope>
    <source>
        <strain evidence="13">GVMAG-M-3300023179-33</strain>
    </source>
</reference>
<organism evidence="13">
    <name type="scientific">viral metagenome</name>
    <dbReference type="NCBI Taxonomy" id="1070528"/>
    <lineage>
        <taxon>unclassified sequences</taxon>
        <taxon>metagenomes</taxon>
        <taxon>organismal metagenomes</taxon>
    </lineage>
</organism>
<dbReference type="AlphaFoldDB" id="A0A6C0EDP9"/>
<keyword evidence="4" id="KW-0716">Sensory transduction</keyword>
<evidence type="ECO:0000256" key="4">
    <source>
        <dbReference type="ARBA" id="ARBA00022606"/>
    </source>
</evidence>
<dbReference type="PROSITE" id="PS00950">
    <property type="entry name" value="BACTERIAL_OPSIN_1"/>
    <property type="match status" value="1"/>
</dbReference>
<feature type="transmembrane region" description="Helical" evidence="12">
    <location>
        <begin position="83"/>
        <end position="104"/>
    </location>
</feature>
<evidence type="ECO:0000256" key="2">
    <source>
        <dbReference type="ARBA" id="ARBA00008130"/>
    </source>
</evidence>
<comment type="subcellular location">
    <subcellularLocation>
        <location evidence="1">Membrane</location>
        <topology evidence="1">Multi-pass membrane protein</topology>
    </subcellularLocation>
</comment>
<dbReference type="SUPFAM" id="SSF81321">
    <property type="entry name" value="Family A G protein-coupled receptor-like"/>
    <property type="match status" value="1"/>
</dbReference>
<dbReference type="PRINTS" id="PR00251">
    <property type="entry name" value="BACTRLOPSIN"/>
</dbReference>
<feature type="transmembrane region" description="Helical" evidence="12">
    <location>
        <begin position="210"/>
        <end position="231"/>
    </location>
</feature>
<evidence type="ECO:0000256" key="8">
    <source>
        <dbReference type="ARBA" id="ARBA00022991"/>
    </source>
</evidence>